<name>A0A401QB26_SCYTO</name>
<gene>
    <name evidence="3" type="ORF">scyTo_0022030</name>
</gene>
<accession>A0A401QB26</accession>
<proteinExistence type="predicted"/>
<keyword evidence="4" id="KW-1185">Reference proteome</keyword>
<feature type="compositionally biased region" description="Polar residues" evidence="1">
    <location>
        <begin position="187"/>
        <end position="196"/>
    </location>
</feature>
<dbReference type="Proteomes" id="UP000288216">
    <property type="component" value="Unassembled WGS sequence"/>
</dbReference>
<dbReference type="GO" id="GO:0000786">
    <property type="term" value="C:nucleosome"/>
    <property type="evidence" value="ECO:0007669"/>
    <property type="project" value="InterPro"/>
</dbReference>
<feature type="compositionally biased region" description="Basic residues" evidence="1">
    <location>
        <begin position="207"/>
        <end position="219"/>
    </location>
</feature>
<evidence type="ECO:0000313" key="4">
    <source>
        <dbReference type="Proteomes" id="UP000288216"/>
    </source>
</evidence>
<evidence type="ECO:0000259" key="2">
    <source>
        <dbReference type="PROSITE" id="PS51504"/>
    </source>
</evidence>
<protein>
    <recommendedName>
        <fullName evidence="2">H15 domain-containing protein</fullName>
    </recommendedName>
</protein>
<dbReference type="GO" id="GO:0006334">
    <property type="term" value="P:nucleosome assembly"/>
    <property type="evidence" value="ECO:0007669"/>
    <property type="project" value="InterPro"/>
</dbReference>
<dbReference type="SMART" id="SM00526">
    <property type="entry name" value="H15"/>
    <property type="match status" value="1"/>
</dbReference>
<dbReference type="CDD" id="cd00073">
    <property type="entry name" value="H15"/>
    <property type="match status" value="1"/>
</dbReference>
<dbReference type="SUPFAM" id="SSF46785">
    <property type="entry name" value="Winged helix' DNA-binding domain"/>
    <property type="match status" value="1"/>
</dbReference>
<dbReference type="Gene3D" id="1.10.10.10">
    <property type="entry name" value="Winged helix-like DNA-binding domain superfamily/Winged helix DNA-binding domain"/>
    <property type="match status" value="1"/>
</dbReference>
<feature type="compositionally biased region" description="Basic and acidic residues" evidence="1">
    <location>
        <begin position="72"/>
        <end position="86"/>
    </location>
</feature>
<dbReference type="InterPro" id="IPR036388">
    <property type="entry name" value="WH-like_DNA-bd_sf"/>
</dbReference>
<dbReference type="PROSITE" id="PS51504">
    <property type="entry name" value="H15"/>
    <property type="match status" value="1"/>
</dbReference>
<dbReference type="OrthoDB" id="1110759at2759"/>
<comment type="caution">
    <text evidence="3">The sequence shown here is derived from an EMBL/GenBank/DDBJ whole genome shotgun (WGS) entry which is preliminary data.</text>
</comment>
<feature type="region of interest" description="Disordered" evidence="1">
    <location>
        <begin position="72"/>
        <end position="219"/>
    </location>
</feature>
<dbReference type="GO" id="GO:0003677">
    <property type="term" value="F:DNA binding"/>
    <property type="evidence" value="ECO:0007669"/>
    <property type="project" value="InterPro"/>
</dbReference>
<reference evidence="3 4" key="1">
    <citation type="journal article" date="2018" name="Nat. Ecol. Evol.">
        <title>Shark genomes provide insights into elasmobranch evolution and the origin of vertebrates.</title>
        <authorList>
            <person name="Hara Y"/>
            <person name="Yamaguchi K"/>
            <person name="Onimaru K"/>
            <person name="Kadota M"/>
            <person name="Koyanagi M"/>
            <person name="Keeley SD"/>
            <person name="Tatsumi K"/>
            <person name="Tanaka K"/>
            <person name="Motone F"/>
            <person name="Kageyama Y"/>
            <person name="Nozu R"/>
            <person name="Adachi N"/>
            <person name="Nishimura O"/>
            <person name="Nakagawa R"/>
            <person name="Tanegashima C"/>
            <person name="Kiyatake I"/>
            <person name="Matsumoto R"/>
            <person name="Murakumo K"/>
            <person name="Nishida K"/>
            <person name="Terakita A"/>
            <person name="Kuratani S"/>
            <person name="Sato K"/>
            <person name="Hyodo S Kuraku.S."/>
        </authorList>
    </citation>
    <scope>NUCLEOTIDE SEQUENCE [LARGE SCALE GENOMIC DNA]</scope>
</reference>
<feature type="domain" description="H15" evidence="2">
    <location>
        <begin position="1"/>
        <end position="72"/>
    </location>
</feature>
<sequence>MVLNALKKSKDRKGTTVPAIRNYILSNYPTVNPVYLKTSLKRALAIGLEKGFLIRPANSKATGATGRFKLAARSDVKKSATKKDNENVDPNSGSKVNVKPKVKNTEAEPRSGTSKTKLGLSKVKGEESGKVKKAKSPSGNTNKKNKAVKTDPDSLSNKKASKPLPPIDTKQSPGQQGKKKAKLQEAVPSSSKTGSSVKEVPGSPAKKSGRPKKKVQKDD</sequence>
<dbReference type="OMA" id="KDEPDSC"/>
<evidence type="ECO:0000313" key="3">
    <source>
        <dbReference type="EMBL" id="GCB82588.1"/>
    </source>
</evidence>
<dbReference type="InterPro" id="IPR005818">
    <property type="entry name" value="Histone_H1/H5_H15"/>
</dbReference>
<dbReference type="Pfam" id="PF00538">
    <property type="entry name" value="Linker_histone"/>
    <property type="match status" value="1"/>
</dbReference>
<dbReference type="InterPro" id="IPR036390">
    <property type="entry name" value="WH_DNA-bd_sf"/>
</dbReference>
<dbReference type="EMBL" id="BFAA01020903">
    <property type="protein sequence ID" value="GCB82588.1"/>
    <property type="molecule type" value="Genomic_DNA"/>
</dbReference>
<organism evidence="3 4">
    <name type="scientific">Scyliorhinus torazame</name>
    <name type="common">Cloudy catshark</name>
    <name type="synonym">Catulus torazame</name>
    <dbReference type="NCBI Taxonomy" id="75743"/>
    <lineage>
        <taxon>Eukaryota</taxon>
        <taxon>Metazoa</taxon>
        <taxon>Chordata</taxon>
        <taxon>Craniata</taxon>
        <taxon>Vertebrata</taxon>
        <taxon>Chondrichthyes</taxon>
        <taxon>Elasmobranchii</taxon>
        <taxon>Galeomorphii</taxon>
        <taxon>Galeoidea</taxon>
        <taxon>Carcharhiniformes</taxon>
        <taxon>Scyliorhinidae</taxon>
        <taxon>Scyliorhinus</taxon>
    </lineage>
</organism>
<dbReference type="AlphaFoldDB" id="A0A401QB26"/>
<evidence type="ECO:0000256" key="1">
    <source>
        <dbReference type="SAM" id="MobiDB-lite"/>
    </source>
</evidence>
<dbReference type="STRING" id="75743.A0A401QB26"/>